<reference evidence="2 3" key="1">
    <citation type="submission" date="2021-01" db="EMBL/GenBank/DDBJ databases">
        <title>Genomic Encyclopedia of Type Strains, Phase IV (KMG-IV): sequencing the most valuable type-strain genomes for metagenomic binning, comparative biology and taxonomic classification.</title>
        <authorList>
            <person name="Goeker M."/>
        </authorList>
    </citation>
    <scope>NUCLEOTIDE SEQUENCE [LARGE SCALE GENOMIC DNA]</scope>
    <source>
        <strain evidence="2 3">DSM 28236</strain>
    </source>
</reference>
<feature type="transmembrane region" description="Helical" evidence="1">
    <location>
        <begin position="67"/>
        <end position="84"/>
    </location>
</feature>
<evidence type="ECO:0000256" key="1">
    <source>
        <dbReference type="SAM" id="Phobius"/>
    </source>
</evidence>
<dbReference type="NCBIfam" id="NF041644">
    <property type="entry name" value="CBO0543_fam"/>
    <property type="match status" value="1"/>
</dbReference>
<keyword evidence="3" id="KW-1185">Reference proteome</keyword>
<feature type="transmembrane region" description="Helical" evidence="1">
    <location>
        <begin position="6"/>
        <end position="22"/>
    </location>
</feature>
<dbReference type="InterPro" id="IPR048147">
    <property type="entry name" value="CBO0543-like"/>
</dbReference>
<name>A0ABS2Q2D7_9BACL</name>
<keyword evidence="1" id="KW-1133">Transmembrane helix</keyword>
<feature type="transmembrane region" description="Helical" evidence="1">
    <location>
        <begin position="27"/>
        <end position="47"/>
    </location>
</feature>
<keyword evidence="1" id="KW-0472">Membrane</keyword>
<dbReference type="Proteomes" id="UP000808914">
    <property type="component" value="Unassembled WGS sequence"/>
</dbReference>
<evidence type="ECO:0000313" key="2">
    <source>
        <dbReference type="EMBL" id="MBM7646376.1"/>
    </source>
</evidence>
<dbReference type="EMBL" id="JAFBER010000020">
    <property type="protein sequence ID" value="MBM7646376.1"/>
    <property type="molecule type" value="Genomic_DNA"/>
</dbReference>
<dbReference type="RefSeq" id="WP_205004263.1">
    <property type="nucleotide sequence ID" value="NZ_JAFBER010000020.1"/>
</dbReference>
<sequence length="149" mass="17570">MLSNILIGFIVPWIFGVWLYLINPKAVLTIAPFMSVIAYTVNQWGFYVEFWDLMPVLKDKTASAVPFNLGIYPVLSSLMIHFVHTRKSNPYLWIFIAALFTTFLELTLLISGKIVYHNGWNIFWTFISYLLPYWFVYLYYKVLKHHGVF</sequence>
<feature type="transmembrane region" description="Helical" evidence="1">
    <location>
        <begin position="91"/>
        <end position="116"/>
    </location>
</feature>
<evidence type="ECO:0000313" key="3">
    <source>
        <dbReference type="Proteomes" id="UP000808914"/>
    </source>
</evidence>
<organism evidence="2 3">
    <name type="scientific">Scopulibacillus daqui</name>
    <dbReference type="NCBI Taxonomy" id="1469162"/>
    <lineage>
        <taxon>Bacteria</taxon>
        <taxon>Bacillati</taxon>
        <taxon>Bacillota</taxon>
        <taxon>Bacilli</taxon>
        <taxon>Bacillales</taxon>
        <taxon>Sporolactobacillaceae</taxon>
        <taxon>Scopulibacillus</taxon>
    </lineage>
</organism>
<gene>
    <name evidence="2" type="ORF">JOD45_002604</name>
</gene>
<feature type="transmembrane region" description="Helical" evidence="1">
    <location>
        <begin position="122"/>
        <end position="140"/>
    </location>
</feature>
<keyword evidence="1" id="KW-0812">Transmembrane</keyword>
<accession>A0ABS2Q2D7</accession>
<protein>
    <submittedName>
        <fullName evidence="2">Uncharacterized protein</fullName>
    </submittedName>
</protein>
<comment type="caution">
    <text evidence="2">The sequence shown here is derived from an EMBL/GenBank/DDBJ whole genome shotgun (WGS) entry which is preliminary data.</text>
</comment>
<proteinExistence type="predicted"/>